<keyword evidence="1" id="KW-0472">Membrane</keyword>
<reference evidence="3" key="1">
    <citation type="submission" date="2022-11" db="UniProtKB">
        <authorList>
            <consortium name="WormBaseParasite"/>
        </authorList>
    </citation>
    <scope>IDENTIFICATION</scope>
</reference>
<dbReference type="Gene3D" id="2.70.170.10">
    <property type="entry name" value="Neurotransmitter-gated ion-channel ligand-binding domain"/>
    <property type="match status" value="1"/>
</dbReference>
<dbReference type="AlphaFoldDB" id="A0A915PX60"/>
<proteinExistence type="predicted"/>
<organism evidence="2 3">
    <name type="scientific">Setaria digitata</name>
    <dbReference type="NCBI Taxonomy" id="48799"/>
    <lineage>
        <taxon>Eukaryota</taxon>
        <taxon>Metazoa</taxon>
        <taxon>Ecdysozoa</taxon>
        <taxon>Nematoda</taxon>
        <taxon>Chromadorea</taxon>
        <taxon>Rhabditida</taxon>
        <taxon>Spirurina</taxon>
        <taxon>Spiruromorpha</taxon>
        <taxon>Filarioidea</taxon>
        <taxon>Setariidae</taxon>
        <taxon>Setaria</taxon>
    </lineage>
</organism>
<keyword evidence="2" id="KW-1185">Reference proteome</keyword>
<dbReference type="InterPro" id="IPR036734">
    <property type="entry name" value="Neur_chan_lig-bd_sf"/>
</dbReference>
<keyword evidence="1" id="KW-1133">Transmembrane helix</keyword>
<evidence type="ECO:0000313" key="3">
    <source>
        <dbReference type="WBParaSite" id="sdigi.contig32.g2349.t1"/>
    </source>
</evidence>
<dbReference type="SUPFAM" id="SSF63712">
    <property type="entry name" value="Nicotinic receptor ligand binding domain-like"/>
    <property type="match status" value="1"/>
</dbReference>
<dbReference type="GO" id="GO:0005230">
    <property type="term" value="F:extracellular ligand-gated monoatomic ion channel activity"/>
    <property type="evidence" value="ECO:0007669"/>
    <property type="project" value="InterPro"/>
</dbReference>
<evidence type="ECO:0000313" key="2">
    <source>
        <dbReference type="Proteomes" id="UP000887581"/>
    </source>
</evidence>
<sequence length="120" mass="13984">MLVRRGGISLRNLLLFIVFSISNVFFTISTSQLLNFNNSHIATSNSSVTRASIYYDNASALLADLLRDYDMRLRPGFGGQHSREDYTLTMYLHQYWRDERLSWPHYFQVEDMTLSGDFSQ</sequence>
<dbReference type="WBParaSite" id="sdigi.contig32.g2349.t1">
    <property type="protein sequence ID" value="sdigi.contig32.g2349.t1"/>
    <property type="gene ID" value="sdigi.contig32.g2349"/>
</dbReference>
<feature type="transmembrane region" description="Helical" evidence="1">
    <location>
        <begin position="12"/>
        <end position="34"/>
    </location>
</feature>
<dbReference type="Proteomes" id="UP000887581">
    <property type="component" value="Unplaced"/>
</dbReference>
<accession>A0A915PX60</accession>
<keyword evidence="1" id="KW-0812">Transmembrane</keyword>
<name>A0A915PX60_9BILA</name>
<evidence type="ECO:0000256" key="1">
    <source>
        <dbReference type="SAM" id="Phobius"/>
    </source>
</evidence>
<protein>
    <submittedName>
        <fullName evidence="3">Neurotransmitter-gated ion-channel ligand-binding domain-containing protein</fullName>
    </submittedName>
</protein>
<dbReference type="GO" id="GO:0016020">
    <property type="term" value="C:membrane"/>
    <property type="evidence" value="ECO:0007669"/>
    <property type="project" value="InterPro"/>
</dbReference>